<proteinExistence type="predicted"/>
<feature type="compositionally biased region" description="Polar residues" evidence="1">
    <location>
        <begin position="60"/>
        <end position="72"/>
    </location>
</feature>
<comment type="caution">
    <text evidence="2">The sequence shown here is derived from an EMBL/GenBank/DDBJ whole genome shotgun (WGS) entry which is preliminary data.</text>
</comment>
<dbReference type="Proteomes" id="UP001558613">
    <property type="component" value="Unassembled WGS sequence"/>
</dbReference>
<sequence length="78" mass="8584">MWPDRDQIRGMGFPSTQVCGLTVQRDLRSNKLDIFKGAAEVRQSCFTSNEEQEIDPGRAQSGQNAENGTLGSQEAPDL</sequence>
<feature type="region of interest" description="Disordered" evidence="1">
    <location>
        <begin position="46"/>
        <end position="78"/>
    </location>
</feature>
<accession>A0ABR3NBP9</accession>
<reference evidence="2 3" key="1">
    <citation type="submission" date="2023-09" db="EMBL/GenBank/DDBJ databases">
        <authorList>
            <person name="Wang M."/>
        </authorList>
    </citation>
    <scope>NUCLEOTIDE SEQUENCE [LARGE SCALE GENOMIC DNA]</scope>
    <source>
        <strain evidence="2">GT-2023</strain>
        <tissue evidence="2">Liver</tissue>
    </source>
</reference>
<evidence type="ECO:0000313" key="2">
    <source>
        <dbReference type="EMBL" id="KAL1274299.1"/>
    </source>
</evidence>
<keyword evidence="3" id="KW-1185">Reference proteome</keyword>
<organism evidence="2 3">
    <name type="scientific">Cirrhinus molitorella</name>
    <name type="common">mud carp</name>
    <dbReference type="NCBI Taxonomy" id="172907"/>
    <lineage>
        <taxon>Eukaryota</taxon>
        <taxon>Metazoa</taxon>
        <taxon>Chordata</taxon>
        <taxon>Craniata</taxon>
        <taxon>Vertebrata</taxon>
        <taxon>Euteleostomi</taxon>
        <taxon>Actinopterygii</taxon>
        <taxon>Neopterygii</taxon>
        <taxon>Teleostei</taxon>
        <taxon>Ostariophysi</taxon>
        <taxon>Cypriniformes</taxon>
        <taxon>Cyprinidae</taxon>
        <taxon>Labeoninae</taxon>
        <taxon>Labeonini</taxon>
        <taxon>Cirrhinus</taxon>
    </lineage>
</organism>
<evidence type="ECO:0000313" key="3">
    <source>
        <dbReference type="Proteomes" id="UP001558613"/>
    </source>
</evidence>
<evidence type="ECO:0000256" key="1">
    <source>
        <dbReference type="SAM" id="MobiDB-lite"/>
    </source>
</evidence>
<name>A0ABR3NBP9_9TELE</name>
<dbReference type="EMBL" id="JAYMGO010000005">
    <property type="protein sequence ID" value="KAL1274299.1"/>
    <property type="molecule type" value="Genomic_DNA"/>
</dbReference>
<protein>
    <submittedName>
        <fullName evidence="2">Uncharacterized protein</fullName>
    </submittedName>
</protein>
<gene>
    <name evidence="2" type="ORF">QQF64_027113</name>
</gene>